<dbReference type="EMBL" id="CP062008">
    <property type="protein sequence ID" value="QPG68048.1"/>
    <property type="molecule type" value="Genomic_DNA"/>
</dbReference>
<dbReference type="RefSeq" id="WP_029121110.1">
    <property type="nucleotide sequence ID" value="NZ_ANBS01000020.1"/>
</dbReference>
<protein>
    <submittedName>
        <fullName evidence="4">ATP-binding protein</fullName>
    </submittedName>
</protein>
<keyword evidence="1" id="KW-0723">Serine/threonine-protein kinase</keyword>
<evidence type="ECO:0000313" key="4">
    <source>
        <dbReference type="EMBL" id="TLH54584.1"/>
    </source>
</evidence>
<dbReference type="Pfam" id="PF13581">
    <property type="entry name" value="HATPase_c_2"/>
    <property type="match status" value="1"/>
</dbReference>
<dbReference type="InterPro" id="IPR003594">
    <property type="entry name" value="HATPase_dom"/>
</dbReference>
<dbReference type="AlphaFoldDB" id="A0A8H2JEL8"/>
<dbReference type="GeneID" id="76727517"/>
<evidence type="ECO:0000313" key="5">
    <source>
        <dbReference type="Proteomes" id="UP000309231"/>
    </source>
</evidence>
<dbReference type="EMBL" id="POTL01000001">
    <property type="protein sequence ID" value="TLH54584.1"/>
    <property type="molecule type" value="Genomic_DNA"/>
</dbReference>
<name>A0A8H2JEL8_MYCMU</name>
<dbReference type="Proteomes" id="UP000309231">
    <property type="component" value="Chromosome"/>
</dbReference>
<evidence type="ECO:0000256" key="1">
    <source>
        <dbReference type="ARBA" id="ARBA00022527"/>
    </source>
</evidence>
<dbReference type="KEGG" id="mmuc:C1S78_021470"/>
<dbReference type="GO" id="GO:0005524">
    <property type="term" value="F:ATP binding"/>
    <property type="evidence" value="ECO:0007669"/>
    <property type="project" value="UniProtKB-KW"/>
</dbReference>
<dbReference type="Gene3D" id="3.30.565.10">
    <property type="entry name" value="Histidine kinase-like ATPase, C-terminal domain"/>
    <property type="match status" value="1"/>
</dbReference>
<dbReference type="PANTHER" id="PTHR35526">
    <property type="entry name" value="ANTI-SIGMA-F FACTOR RSBW-RELATED"/>
    <property type="match status" value="1"/>
</dbReference>
<dbReference type="PANTHER" id="PTHR35526:SF3">
    <property type="entry name" value="ANTI-SIGMA-F FACTOR RSBW"/>
    <property type="match status" value="1"/>
</dbReference>
<keyword evidence="4" id="KW-0547">Nucleotide-binding</keyword>
<reference evidence="4" key="1">
    <citation type="submission" date="2018-01" db="EMBL/GenBank/DDBJ databases">
        <title>Comparative genomics of Mycobacterium mucogenicum and Mycobacterium neoaurum clade members emphasizing tRNA and non-coding RNA.</title>
        <authorList>
            <person name="Behra P.R.K."/>
            <person name="Pettersson B.M.F."/>
            <person name="Das S."/>
            <person name="Dasgupta S."/>
            <person name="Kirsebom L.A."/>
        </authorList>
    </citation>
    <scope>NUCLEOTIDE SEQUENCE</scope>
    <source>
        <strain evidence="4">DSM 44124</strain>
    </source>
</reference>
<evidence type="ECO:0000259" key="2">
    <source>
        <dbReference type="Pfam" id="PF13581"/>
    </source>
</evidence>
<reference evidence="3 5" key="2">
    <citation type="journal article" date="2019" name="BMC Evol. Biol.">
        <title>Comparative genomics of Mycobacterium mucogenicum and Mycobacterium neoaurum clade members emphasizing tRNA and non-coding RNA.</title>
        <authorList>
            <person name="Behra P.R.K."/>
            <person name="Pettersson B.M.F."/>
            <person name="Das S."/>
            <person name="Dasgupta S."/>
            <person name="Kirsebom L.A."/>
        </authorList>
    </citation>
    <scope>NUCLEOTIDE SEQUENCE [LARGE SCALE GENOMIC DNA]</scope>
    <source>
        <strain evidence="3 5">DSM 44124</strain>
    </source>
</reference>
<dbReference type="GO" id="GO:0004674">
    <property type="term" value="F:protein serine/threonine kinase activity"/>
    <property type="evidence" value="ECO:0007669"/>
    <property type="project" value="UniProtKB-KW"/>
</dbReference>
<dbReference type="CDD" id="cd16936">
    <property type="entry name" value="HATPase_RsbW-like"/>
    <property type="match status" value="1"/>
</dbReference>
<accession>A0A8H2JEL8</accession>
<gene>
    <name evidence="3" type="ORF">C1S78_021470</name>
    <name evidence="4" type="ORF">C1S78_21415</name>
</gene>
<keyword evidence="1" id="KW-0808">Transferase</keyword>
<keyword evidence="4" id="KW-0067">ATP-binding</keyword>
<feature type="domain" description="Histidine kinase/HSP90-like ATPase" evidence="2">
    <location>
        <begin position="20"/>
        <end position="139"/>
    </location>
</feature>
<dbReference type="InterPro" id="IPR050267">
    <property type="entry name" value="Anti-sigma-factor_SerPK"/>
</dbReference>
<organism evidence="4">
    <name type="scientific">Mycolicibacterium mucogenicum DSM 44124</name>
    <dbReference type="NCBI Taxonomy" id="1226753"/>
    <lineage>
        <taxon>Bacteria</taxon>
        <taxon>Bacillati</taxon>
        <taxon>Actinomycetota</taxon>
        <taxon>Actinomycetes</taxon>
        <taxon>Mycobacteriales</taxon>
        <taxon>Mycobacteriaceae</taxon>
        <taxon>Mycolicibacterium</taxon>
    </lineage>
</organism>
<evidence type="ECO:0000313" key="3">
    <source>
        <dbReference type="EMBL" id="QPG68048.1"/>
    </source>
</evidence>
<keyword evidence="5" id="KW-1185">Reference proteome</keyword>
<dbReference type="SUPFAM" id="SSF55874">
    <property type="entry name" value="ATPase domain of HSP90 chaperone/DNA topoisomerase II/histidine kinase"/>
    <property type="match status" value="1"/>
</dbReference>
<sequence>MTEPDQSSSGARFSKTDVVAIPEHAASIRQEFSTWLTGHFALDRVKASDIVLAVNEALANAVEAAYADAPAPGVMHVRADFDRQSGLLTVTVTDEGRWRPATAQLANSARGRGIPLMQALTDHASIEPTDAGTQVRLQWDAVETAAADAAGG</sequence>
<proteinExistence type="predicted"/>
<dbReference type="InterPro" id="IPR036890">
    <property type="entry name" value="HATPase_C_sf"/>
</dbReference>
<reference evidence="3 5" key="3">
    <citation type="journal article" date="2019" name="Sci. Rep.">
        <title>Insight into the biology of Mycobacterium mucogenicum and Mycobacterium neoaurum clade members.</title>
        <authorList>
            <person name="Behra P.R.K."/>
            <person name="Pettersson B.M.F."/>
            <person name="Ramesh M."/>
            <person name="Dasgupta S."/>
            <person name="Kirsebom L.A."/>
        </authorList>
    </citation>
    <scope>NUCLEOTIDE SEQUENCE [LARGE SCALE GENOMIC DNA]</scope>
    <source>
        <strain evidence="3 5">DSM 44124</strain>
    </source>
</reference>
<keyword evidence="1" id="KW-0418">Kinase</keyword>